<accession>A0A8J7TLM5</accession>
<reference evidence="1" key="1">
    <citation type="submission" date="2021-02" db="EMBL/GenBank/DDBJ databases">
        <title>Genome-Resolved Metagenomics of a Microbial Community Performing Photosynthetic Biological Nutrient Removal.</title>
        <authorList>
            <person name="Mcdaniel E.A."/>
        </authorList>
    </citation>
    <scope>NUCLEOTIDE SEQUENCE</scope>
    <source>
        <strain evidence="1">UWPOB_OBS1</strain>
    </source>
</reference>
<dbReference type="Pfam" id="PF18944">
    <property type="entry name" value="DUF5691"/>
    <property type="match status" value="1"/>
</dbReference>
<protein>
    <submittedName>
        <fullName evidence="1">Uncharacterized protein</fullName>
    </submittedName>
</protein>
<dbReference type="Proteomes" id="UP000664277">
    <property type="component" value="Unassembled WGS sequence"/>
</dbReference>
<organism evidence="1 2">
    <name type="scientific">Candidatus Obscuribacter phosphatis</name>
    <dbReference type="NCBI Taxonomy" id="1906157"/>
    <lineage>
        <taxon>Bacteria</taxon>
        <taxon>Bacillati</taxon>
        <taxon>Candidatus Melainabacteria</taxon>
        <taxon>Candidatus Obscuribacterales</taxon>
        <taxon>Candidatus Obscuribacteraceae</taxon>
        <taxon>Candidatus Obscuribacter</taxon>
    </lineage>
</organism>
<sequence length="546" mass="61901">MNGNQNKKSVLETWQALKTSCILGTRQSHSLPVGSGLLLQKLAFLEDEQNKGLWQSTEDLMLARLALASLALKLKAPISDALNQELKQVSLATAKEDDRAEAPARALSVLNQLLTDTSSVGQKLIGDWLSLCVEHNYVVSRQRLPYLLELFREKPSLVAKLKACGGERLRFLLSQNKDWHKLLENEALATESIEELTALFQEGTAKERTDALLRLRKLDFTQAESLIEKDFVKETLESRVSILLVLEKSLCQSDQAFLQNKAIADKRKEVRELAGLLLCRLYSSSYSQKLVSILRQRIKFAQKFELDLNDIERDIVDYEDLVVKQNTMGTLGTKARIVLNMLALADPLIFKTFCEPEALVQHINASEWREPLLYGLFQCLADYRKSPEKTQERDQIVSYLTDCLLESNADNLRESSHGINFLKSLSQEKTEKLVLSRLPRWSGSGGNAAPRLDMWNYLIHHDDDWSKDFSRTIAQFIIKELSEKVPALGYEFTMNAKQFAARMHPDTAELVPALHAAAIDKDYFAQSVSQMAEIIALRKELQEAFK</sequence>
<evidence type="ECO:0000313" key="1">
    <source>
        <dbReference type="EMBL" id="MBN8660096.1"/>
    </source>
</evidence>
<gene>
    <name evidence="1" type="ORF">J0M35_07005</name>
</gene>
<dbReference type="EMBL" id="JAFLCK010000007">
    <property type="protein sequence ID" value="MBN8660096.1"/>
    <property type="molecule type" value="Genomic_DNA"/>
</dbReference>
<comment type="caution">
    <text evidence="1">The sequence shown here is derived from an EMBL/GenBank/DDBJ whole genome shotgun (WGS) entry which is preliminary data.</text>
</comment>
<proteinExistence type="predicted"/>
<dbReference type="AlphaFoldDB" id="A0A8J7TLM5"/>
<name>A0A8J7TLM5_9BACT</name>
<dbReference type="InterPro" id="IPR043746">
    <property type="entry name" value="DUF5691"/>
</dbReference>
<evidence type="ECO:0000313" key="2">
    <source>
        <dbReference type="Proteomes" id="UP000664277"/>
    </source>
</evidence>